<protein>
    <submittedName>
        <fullName evidence="4">Ig-like domain-containing protein</fullName>
    </submittedName>
</protein>
<keyword evidence="5" id="KW-1185">Reference proteome</keyword>
<feature type="chain" id="PRO_5045877906" evidence="2">
    <location>
        <begin position="26"/>
        <end position="397"/>
    </location>
</feature>
<dbReference type="InterPro" id="IPR015217">
    <property type="entry name" value="Invasin_dom_3"/>
</dbReference>
<accession>A0ABT1BG78</accession>
<feature type="non-terminal residue" evidence="4">
    <location>
        <position position="397"/>
    </location>
</feature>
<dbReference type="Gene3D" id="2.60.40.10">
    <property type="entry name" value="Immunoglobulins"/>
    <property type="match status" value="3"/>
</dbReference>
<organism evidence="4 5">
    <name type="scientific">Citrobacter meridianamericanus</name>
    <dbReference type="NCBI Taxonomy" id="2894201"/>
    <lineage>
        <taxon>Bacteria</taxon>
        <taxon>Pseudomonadati</taxon>
        <taxon>Pseudomonadota</taxon>
        <taxon>Gammaproteobacteria</taxon>
        <taxon>Enterobacterales</taxon>
        <taxon>Enterobacteriaceae</taxon>
        <taxon>Citrobacter</taxon>
    </lineage>
</organism>
<sequence length="397" mass="39928">MMRKFLSLSFIFLCTLMAVCLEATGAPVSTQTQSVKGHVPVVSGVSITGPAAPLAGDTLRLGGTFSDPDGDTELGSLLQWYHSDGTPVATGQEYVIQAADAGKRIQAGYTPKTDPALTDPDTGTEVKSALTLLIMGKPDSAKSTFTRTSPVTNTISADGSDKAVLTLTLKDSAGKPVSGIAGRLSLAHVAIYGTDAVLLTTDDKGNGVYDFLVTGTDAGTIVFTPQLDGADLTTTPATQTIIFTGTLSQAQLATGSLTVTRDNAVADDSATNQVRAVVTDNAGRPVAGATVSFSTVLPAHITTSTGVTDITGVATASLAGPKSGPVNVTATVTSPNTGSTQTVPVTFTAGMPLTANSTLAVSNASITANGGGTGGTSTVMLTLRDAKSNPVTGLTGV</sequence>
<dbReference type="Pfam" id="PF09134">
    <property type="entry name" value="Invasin_D3"/>
    <property type="match status" value="1"/>
</dbReference>
<evidence type="ECO:0000313" key="5">
    <source>
        <dbReference type="Proteomes" id="UP001139290"/>
    </source>
</evidence>
<dbReference type="InterPro" id="IPR013783">
    <property type="entry name" value="Ig-like_fold"/>
</dbReference>
<dbReference type="InterPro" id="IPR051715">
    <property type="entry name" value="Intimin-Invasin_domain"/>
</dbReference>
<proteinExistence type="inferred from homology"/>
<feature type="signal peptide" evidence="2">
    <location>
        <begin position="1"/>
        <end position="25"/>
    </location>
</feature>
<comment type="caution">
    <text evidence="4">The sequence shown here is derived from an EMBL/GenBank/DDBJ whole genome shotgun (WGS) entry which is preliminary data.</text>
</comment>
<evidence type="ECO:0000256" key="2">
    <source>
        <dbReference type="SAM" id="SignalP"/>
    </source>
</evidence>
<evidence type="ECO:0000313" key="4">
    <source>
        <dbReference type="EMBL" id="MCO5784685.1"/>
    </source>
</evidence>
<dbReference type="Proteomes" id="UP001139290">
    <property type="component" value="Unassembled WGS sequence"/>
</dbReference>
<dbReference type="RefSeq" id="WP_252839196.1">
    <property type="nucleotide sequence ID" value="NZ_JAJJVQ010000035.1"/>
</dbReference>
<dbReference type="InterPro" id="IPR003344">
    <property type="entry name" value="Big_1_dom"/>
</dbReference>
<dbReference type="SUPFAM" id="SSF49373">
    <property type="entry name" value="Invasin/intimin cell-adhesion fragments"/>
    <property type="match status" value="2"/>
</dbReference>
<dbReference type="PANTHER" id="PTHR39576:SF2">
    <property type="entry name" value="ATTACHING AND EFFACING PROTEIN HOMOLOG-RELATED"/>
    <property type="match status" value="1"/>
</dbReference>
<name>A0ABT1BG78_9ENTR</name>
<evidence type="ECO:0000256" key="1">
    <source>
        <dbReference type="ARBA" id="ARBA00010116"/>
    </source>
</evidence>
<dbReference type="PANTHER" id="PTHR39576">
    <property type="entry name" value="ATTACHING AND EFFACING PROTEIN HOMOLOG-RELATED-RELATED"/>
    <property type="match status" value="1"/>
</dbReference>
<feature type="domain" description="Big-1" evidence="3">
    <location>
        <begin position="356"/>
        <end position="397"/>
    </location>
</feature>
<dbReference type="PROSITE" id="PS51127">
    <property type="entry name" value="BIG1"/>
    <property type="match status" value="2"/>
</dbReference>
<feature type="domain" description="Big-1" evidence="3">
    <location>
        <begin position="254"/>
        <end position="348"/>
    </location>
</feature>
<comment type="similarity">
    <text evidence="1">Belongs to the intimin/invasin family.</text>
</comment>
<dbReference type="InterPro" id="IPR008964">
    <property type="entry name" value="Invasin/intimin_cell_adhesion"/>
</dbReference>
<dbReference type="SMART" id="SM00634">
    <property type="entry name" value="BID_1"/>
    <property type="match status" value="2"/>
</dbReference>
<dbReference type="Gene3D" id="2.60.40.2700">
    <property type="match status" value="1"/>
</dbReference>
<evidence type="ECO:0000259" key="3">
    <source>
        <dbReference type="PROSITE" id="PS51127"/>
    </source>
</evidence>
<keyword evidence="2" id="KW-0732">Signal</keyword>
<dbReference type="EMBL" id="JAJJVQ010000035">
    <property type="protein sequence ID" value="MCO5784685.1"/>
    <property type="molecule type" value="Genomic_DNA"/>
</dbReference>
<dbReference type="Pfam" id="PF02369">
    <property type="entry name" value="Big_1"/>
    <property type="match status" value="1"/>
</dbReference>
<gene>
    <name evidence="4" type="ORF">LOD26_25880</name>
</gene>
<reference evidence="4" key="1">
    <citation type="submission" date="2021-11" db="EMBL/GenBank/DDBJ databases">
        <title>Citrobacter meridianamericanus sp. nov. isolated from soil.</title>
        <authorList>
            <person name="Furlan J.P.R."/>
            <person name="Stehling E.G."/>
        </authorList>
    </citation>
    <scope>NUCLEOTIDE SEQUENCE</scope>
    <source>
        <strain evidence="4">BR102</strain>
    </source>
</reference>